<dbReference type="Gene3D" id="3.30.70.3220">
    <property type="match status" value="1"/>
</dbReference>
<comment type="caution">
    <text evidence="13">The sequence shown here is derived from an EMBL/GenBank/DDBJ whole genome shotgun (WGS) entry which is preliminary data.</text>
</comment>
<evidence type="ECO:0000256" key="8">
    <source>
        <dbReference type="ARBA" id="ARBA00023136"/>
    </source>
</evidence>
<evidence type="ECO:0000256" key="4">
    <source>
        <dbReference type="ARBA" id="ARBA00022692"/>
    </source>
</evidence>
<dbReference type="HAMAP" id="MF_01463_B">
    <property type="entry name" value="SecD_B"/>
    <property type="match status" value="1"/>
</dbReference>
<comment type="function">
    <text evidence="9">Part of the Sec protein translocase complex. Interacts with the SecYEG preprotein conducting channel. SecDF uses the proton motive force (PMF) to complete protein translocation after the ATP-dependent function of SecA.</text>
</comment>
<dbReference type="InterPro" id="IPR005791">
    <property type="entry name" value="SecD"/>
</dbReference>
<keyword evidence="4 9" id="KW-0812">Transmembrane</keyword>
<dbReference type="Pfam" id="PF21760">
    <property type="entry name" value="SecD_1st"/>
    <property type="match status" value="1"/>
</dbReference>
<dbReference type="EMBL" id="DTGD01000219">
    <property type="protein sequence ID" value="HGB36399.1"/>
    <property type="molecule type" value="Genomic_DNA"/>
</dbReference>
<dbReference type="Gene3D" id="3.30.1360.200">
    <property type="match status" value="1"/>
</dbReference>
<dbReference type="InterPro" id="IPR055344">
    <property type="entry name" value="SecD_SecF_C_bact"/>
</dbReference>
<comment type="subunit">
    <text evidence="9">Forms a complex with SecF. Part of the essential Sec protein translocation apparatus which comprises SecA, SecYEG and auxiliary proteins SecDF. Other proteins may also be involved.</text>
</comment>
<dbReference type="GO" id="GO:0006605">
    <property type="term" value="P:protein targeting"/>
    <property type="evidence" value="ECO:0007669"/>
    <property type="project" value="UniProtKB-UniRule"/>
</dbReference>
<evidence type="ECO:0000256" key="6">
    <source>
        <dbReference type="ARBA" id="ARBA00022989"/>
    </source>
</evidence>
<feature type="domain" description="SecDF P1 head subdomain" evidence="12">
    <location>
        <begin position="225"/>
        <end position="333"/>
    </location>
</feature>
<dbReference type="Pfam" id="PF02355">
    <property type="entry name" value="SecD_SecF_C"/>
    <property type="match status" value="1"/>
</dbReference>
<dbReference type="GO" id="GO:0015450">
    <property type="term" value="F:protein-transporting ATPase activity"/>
    <property type="evidence" value="ECO:0007669"/>
    <property type="project" value="InterPro"/>
</dbReference>
<proteinExistence type="inferred from homology"/>
<evidence type="ECO:0000256" key="7">
    <source>
        <dbReference type="ARBA" id="ARBA00023010"/>
    </source>
</evidence>
<dbReference type="InterPro" id="IPR001036">
    <property type="entry name" value="Acrflvin-R"/>
</dbReference>
<evidence type="ECO:0000259" key="12">
    <source>
        <dbReference type="Pfam" id="PF22599"/>
    </source>
</evidence>
<evidence type="ECO:0000256" key="3">
    <source>
        <dbReference type="ARBA" id="ARBA00022475"/>
    </source>
</evidence>
<dbReference type="InterPro" id="IPR022646">
    <property type="entry name" value="SecD/SecF_CS"/>
</dbReference>
<keyword evidence="7 9" id="KW-0811">Translocation</keyword>
<protein>
    <recommendedName>
        <fullName evidence="9">Protein translocase subunit SecD</fullName>
    </recommendedName>
</protein>
<dbReference type="Gene3D" id="1.20.1640.10">
    <property type="entry name" value="Multidrug efflux transporter AcrB transmembrane domain"/>
    <property type="match status" value="1"/>
</dbReference>
<keyword evidence="6 9" id="KW-1133">Transmembrane helix</keyword>
<comment type="caution">
    <text evidence="9">Lacks conserved residue(s) required for the propagation of feature annotation.</text>
</comment>
<dbReference type="GO" id="GO:0005886">
    <property type="term" value="C:plasma membrane"/>
    <property type="evidence" value="ECO:0007669"/>
    <property type="project" value="UniProtKB-SubCell"/>
</dbReference>
<feature type="transmembrane region" description="Helical" evidence="9">
    <location>
        <begin position="379"/>
        <end position="399"/>
    </location>
</feature>
<evidence type="ECO:0000256" key="5">
    <source>
        <dbReference type="ARBA" id="ARBA00022927"/>
    </source>
</evidence>
<dbReference type="AlphaFoldDB" id="A0A7V3KPF1"/>
<evidence type="ECO:0000256" key="2">
    <source>
        <dbReference type="ARBA" id="ARBA00022448"/>
    </source>
</evidence>
<dbReference type="GO" id="GO:0043952">
    <property type="term" value="P:protein transport by the Sec complex"/>
    <property type="evidence" value="ECO:0007669"/>
    <property type="project" value="UniProtKB-UniRule"/>
</dbReference>
<evidence type="ECO:0000256" key="9">
    <source>
        <dbReference type="HAMAP-Rule" id="MF_01463"/>
    </source>
</evidence>
<feature type="transmembrane region" description="Helical" evidence="9">
    <location>
        <begin position="447"/>
        <end position="469"/>
    </location>
</feature>
<comment type="subcellular location">
    <subcellularLocation>
        <location evidence="1 9">Cell membrane</location>
        <topology evidence="1 9">Multi-pass membrane protein</topology>
    </subcellularLocation>
</comment>
<keyword evidence="8 9" id="KW-0472">Membrane</keyword>
<reference evidence="13" key="1">
    <citation type="journal article" date="2020" name="mSystems">
        <title>Genome- and Community-Level Interaction Insights into Carbon Utilization and Element Cycling Functions of Hydrothermarchaeota in Hydrothermal Sediment.</title>
        <authorList>
            <person name="Zhou Z."/>
            <person name="Liu Y."/>
            <person name="Xu W."/>
            <person name="Pan J."/>
            <person name="Luo Z.H."/>
            <person name="Li M."/>
        </authorList>
    </citation>
    <scope>NUCLEOTIDE SEQUENCE [LARGE SCALE GENOMIC DNA]</scope>
    <source>
        <strain evidence="13">SpSt-754</strain>
    </source>
</reference>
<evidence type="ECO:0000313" key="13">
    <source>
        <dbReference type="EMBL" id="HGB36399.1"/>
    </source>
</evidence>
<comment type="similarity">
    <text evidence="9">Belongs to the SecD/SecF family. SecD subfamily.</text>
</comment>
<keyword evidence="3 9" id="KW-1003">Cell membrane</keyword>
<evidence type="ECO:0000259" key="10">
    <source>
        <dbReference type="Pfam" id="PF02355"/>
    </source>
</evidence>
<dbReference type="PRINTS" id="PR00702">
    <property type="entry name" value="ACRIFLAVINRP"/>
</dbReference>
<dbReference type="InterPro" id="IPR048631">
    <property type="entry name" value="SecD_1st"/>
</dbReference>
<organism evidence="13">
    <name type="scientific">candidate division WOR-3 bacterium</name>
    <dbReference type="NCBI Taxonomy" id="2052148"/>
    <lineage>
        <taxon>Bacteria</taxon>
        <taxon>Bacteria division WOR-3</taxon>
    </lineage>
</organism>
<sequence>MRSILYRGLLVLFVLGIALWTLWPTFRYYTLSPSERQSLSAEYISKLKKQALNLGLDLQGGMYMVLEVDKSKLTEEEAKGAEDRALEIIRNRIDQWGVAEPVIQKTEEGRIILQLPGVLERERAQELIGKTALLEFKLVADQKVLEQTIKNIDDVLQKTWKGDTTKTYLTDIIVTYQGGVAVREVDAAKFIEIINLPEVQAVIPPDYQFLFGRTTETQDGEKIRPIYLVKKEPELTGATLKSARHTIYQGQDPAYAGKPIVEIHFDKKGATKFAFVTGANIGKQLAIVLDSVVQSAPVIEERIPTGDAIIRGNFTIDEAKELAIILRAGALPAPIKIVEERTVGATLGKDSIEKGLKAFLTGFIIVVVFMLVYYKFAGLIADLALLLNTIFILAVMVALKATLTLPGMAGLILTVGMAVDANVLIYERIREELRAGKSVKAAVEAGFAKATITILDANLTTLIAALVLLRFGTGPIKGFGTVLSIGILSNFFTAIFASKIVFDYLVNVKKVEKLSI</sequence>
<dbReference type="InterPro" id="IPR048634">
    <property type="entry name" value="SecD_SecF_C"/>
</dbReference>
<dbReference type="FunFam" id="1.20.1640.10:FF:000004">
    <property type="entry name" value="Protein translocase subunit SecD"/>
    <property type="match status" value="1"/>
</dbReference>
<dbReference type="PANTHER" id="PTHR30081">
    <property type="entry name" value="PROTEIN-EXPORT MEMBRANE PROTEIN SEC"/>
    <property type="match status" value="1"/>
</dbReference>
<name>A0A7V3KPF1_UNCW3</name>
<dbReference type="NCBIfam" id="TIGR00916">
    <property type="entry name" value="2A0604s01"/>
    <property type="match status" value="1"/>
</dbReference>
<dbReference type="InterPro" id="IPR054384">
    <property type="entry name" value="SecDF_P1_head"/>
</dbReference>
<feature type="transmembrane region" description="Helical" evidence="9">
    <location>
        <begin position="405"/>
        <end position="426"/>
    </location>
</feature>
<dbReference type="InterPro" id="IPR022813">
    <property type="entry name" value="SecD/SecF_arch_bac"/>
</dbReference>
<dbReference type="NCBIfam" id="TIGR01129">
    <property type="entry name" value="secD"/>
    <property type="match status" value="1"/>
</dbReference>
<keyword evidence="2 9" id="KW-0813">Transport</keyword>
<dbReference type="SUPFAM" id="SSF82866">
    <property type="entry name" value="Multidrug efflux transporter AcrB transmembrane domain"/>
    <property type="match status" value="1"/>
</dbReference>
<gene>
    <name evidence="9 13" type="primary">secD</name>
    <name evidence="13" type="ORF">ENV38_05810</name>
</gene>
<dbReference type="PANTHER" id="PTHR30081:SF1">
    <property type="entry name" value="PROTEIN TRANSLOCASE SUBUNIT SECD"/>
    <property type="match status" value="1"/>
</dbReference>
<dbReference type="Pfam" id="PF07549">
    <property type="entry name" value="Sec_GG"/>
    <property type="match status" value="1"/>
</dbReference>
<feature type="transmembrane region" description="Helical" evidence="9">
    <location>
        <begin position="481"/>
        <end position="506"/>
    </location>
</feature>
<feature type="transmembrane region" description="Helical" evidence="9">
    <location>
        <begin position="356"/>
        <end position="374"/>
    </location>
</feature>
<dbReference type="GO" id="GO:0065002">
    <property type="term" value="P:intracellular protein transmembrane transport"/>
    <property type="evidence" value="ECO:0007669"/>
    <property type="project" value="UniProtKB-UniRule"/>
</dbReference>
<dbReference type="Pfam" id="PF22599">
    <property type="entry name" value="SecDF_P1_head"/>
    <property type="match status" value="1"/>
</dbReference>
<evidence type="ECO:0000256" key="1">
    <source>
        <dbReference type="ARBA" id="ARBA00004651"/>
    </source>
</evidence>
<feature type="domain" description="Protein export membrane protein SecD/SecF C-terminal" evidence="10">
    <location>
        <begin position="335"/>
        <end position="501"/>
    </location>
</feature>
<evidence type="ECO:0000259" key="11">
    <source>
        <dbReference type="Pfam" id="PF21760"/>
    </source>
</evidence>
<keyword evidence="5 9" id="KW-0653">Protein transport</keyword>
<accession>A0A7V3KPF1</accession>
<feature type="domain" description="Protein translocase subunit SecDF P1" evidence="11">
    <location>
        <begin position="83"/>
        <end position="140"/>
    </location>
</feature>